<organism evidence="1">
    <name type="scientific">Streptomyces sp. R33</name>
    <dbReference type="NCBI Taxonomy" id="3238629"/>
    <lineage>
        <taxon>Bacteria</taxon>
        <taxon>Bacillati</taxon>
        <taxon>Actinomycetota</taxon>
        <taxon>Actinomycetes</taxon>
        <taxon>Kitasatosporales</taxon>
        <taxon>Streptomycetaceae</taxon>
        <taxon>Streptomyces</taxon>
    </lineage>
</organism>
<gene>
    <name evidence="1" type="ORF">AB5J51_17625</name>
</gene>
<name>A0AB39Y3C2_9ACTN</name>
<dbReference type="GO" id="GO:0004176">
    <property type="term" value="F:ATP-dependent peptidase activity"/>
    <property type="evidence" value="ECO:0007669"/>
    <property type="project" value="InterPro"/>
</dbReference>
<dbReference type="RefSeq" id="WP_369778043.1">
    <property type="nucleotide sequence ID" value="NZ_CP165727.1"/>
</dbReference>
<dbReference type="AlphaFoldDB" id="A0AB39Y3C2"/>
<proteinExistence type="predicted"/>
<evidence type="ECO:0000313" key="1">
    <source>
        <dbReference type="EMBL" id="XDV64624.1"/>
    </source>
</evidence>
<dbReference type="SUPFAM" id="SSF140990">
    <property type="entry name" value="FtsH protease domain-like"/>
    <property type="match status" value="1"/>
</dbReference>
<reference evidence="1" key="1">
    <citation type="submission" date="2024-08" db="EMBL/GenBank/DDBJ databases">
        <authorList>
            <person name="Yu S.T."/>
        </authorList>
    </citation>
    <scope>NUCLEOTIDE SEQUENCE</scope>
    <source>
        <strain evidence="1">R33</strain>
    </source>
</reference>
<dbReference type="GO" id="GO:0005524">
    <property type="term" value="F:ATP binding"/>
    <property type="evidence" value="ECO:0007669"/>
    <property type="project" value="InterPro"/>
</dbReference>
<dbReference type="InterPro" id="IPR037219">
    <property type="entry name" value="Peptidase_M41-like"/>
</dbReference>
<accession>A0AB39Y3C2</accession>
<dbReference type="EMBL" id="CP165727">
    <property type="protein sequence ID" value="XDV64624.1"/>
    <property type="molecule type" value="Genomic_DNA"/>
</dbReference>
<dbReference type="GO" id="GO:0006508">
    <property type="term" value="P:proteolysis"/>
    <property type="evidence" value="ECO:0007669"/>
    <property type="project" value="InterPro"/>
</dbReference>
<protein>
    <submittedName>
        <fullName evidence="1">Uncharacterized protein</fullName>
    </submittedName>
</protein>
<dbReference type="GO" id="GO:0004222">
    <property type="term" value="F:metalloendopeptidase activity"/>
    <property type="evidence" value="ECO:0007669"/>
    <property type="project" value="InterPro"/>
</dbReference>
<sequence length="200" mass="22223">MASSEEVAWQLYAGLEQRDRRAVDAWRALGNDLVTSLMNSQALSSARPLRVPADDTADWARRRLGTDPDLVLARTAEHEAAHAVVARALGLHVVEMYIADNGRDGVTTYESASREETAAVAAAAEVWIHEFRALAYPQGDSSGCREDWRVLVQNTDGDHGVQRARRQARLILGEHRDEVLALAERLGRERHITFEKGRTS</sequence>